<keyword evidence="3" id="KW-1185">Reference proteome</keyword>
<evidence type="ECO:0000313" key="3">
    <source>
        <dbReference type="Proteomes" id="UP000485058"/>
    </source>
</evidence>
<dbReference type="AlphaFoldDB" id="A0A699ZT06"/>
<gene>
    <name evidence="2" type="ORF">HaLaN_15975</name>
</gene>
<sequence length="48" mass="5087">MGDASPDNRKMMPGETGREWQEPVVTADSDDDDGPPSSAALVLVAVDR</sequence>
<comment type="caution">
    <text evidence="2">The sequence shown here is derived from an EMBL/GenBank/DDBJ whole genome shotgun (WGS) entry which is preliminary data.</text>
</comment>
<evidence type="ECO:0000256" key="1">
    <source>
        <dbReference type="SAM" id="MobiDB-lite"/>
    </source>
</evidence>
<protein>
    <submittedName>
        <fullName evidence="2">Uncharacterized protein</fullName>
    </submittedName>
</protein>
<feature type="compositionally biased region" description="Basic and acidic residues" evidence="1">
    <location>
        <begin position="1"/>
        <end position="21"/>
    </location>
</feature>
<organism evidence="2 3">
    <name type="scientific">Haematococcus lacustris</name>
    <name type="common">Green alga</name>
    <name type="synonym">Haematococcus pluvialis</name>
    <dbReference type="NCBI Taxonomy" id="44745"/>
    <lineage>
        <taxon>Eukaryota</taxon>
        <taxon>Viridiplantae</taxon>
        <taxon>Chlorophyta</taxon>
        <taxon>core chlorophytes</taxon>
        <taxon>Chlorophyceae</taxon>
        <taxon>CS clade</taxon>
        <taxon>Chlamydomonadales</taxon>
        <taxon>Haematococcaceae</taxon>
        <taxon>Haematococcus</taxon>
    </lineage>
</organism>
<feature type="region of interest" description="Disordered" evidence="1">
    <location>
        <begin position="1"/>
        <end position="38"/>
    </location>
</feature>
<dbReference type="Proteomes" id="UP000485058">
    <property type="component" value="Unassembled WGS sequence"/>
</dbReference>
<accession>A0A699ZT06</accession>
<reference evidence="2 3" key="1">
    <citation type="submission" date="2020-02" db="EMBL/GenBank/DDBJ databases">
        <title>Draft genome sequence of Haematococcus lacustris strain NIES-144.</title>
        <authorList>
            <person name="Morimoto D."/>
            <person name="Nakagawa S."/>
            <person name="Yoshida T."/>
            <person name="Sawayama S."/>
        </authorList>
    </citation>
    <scope>NUCLEOTIDE SEQUENCE [LARGE SCALE GENOMIC DNA]</scope>
    <source>
        <strain evidence="2 3">NIES-144</strain>
    </source>
</reference>
<proteinExistence type="predicted"/>
<dbReference type="EMBL" id="BLLF01001403">
    <property type="protein sequence ID" value="GFH19082.1"/>
    <property type="molecule type" value="Genomic_DNA"/>
</dbReference>
<evidence type="ECO:0000313" key="2">
    <source>
        <dbReference type="EMBL" id="GFH19082.1"/>
    </source>
</evidence>
<name>A0A699ZT06_HAELA</name>